<organism evidence="2 3">
    <name type="scientific">Candida orthopsilosis (strain 90-125)</name>
    <name type="common">Yeast</name>
    <dbReference type="NCBI Taxonomy" id="1136231"/>
    <lineage>
        <taxon>Eukaryota</taxon>
        <taxon>Fungi</taxon>
        <taxon>Dikarya</taxon>
        <taxon>Ascomycota</taxon>
        <taxon>Saccharomycotina</taxon>
        <taxon>Pichiomycetes</taxon>
        <taxon>Debaryomycetaceae</taxon>
        <taxon>Candida/Lodderomyces clade</taxon>
        <taxon>Candida</taxon>
    </lineage>
</organism>
<accession>H8X9T0</accession>
<dbReference type="OrthoDB" id="4026088at2759"/>
<feature type="compositionally biased region" description="Acidic residues" evidence="1">
    <location>
        <begin position="124"/>
        <end position="134"/>
    </location>
</feature>
<reference evidence="2 3" key="1">
    <citation type="journal article" date="2012" name="PLoS ONE">
        <title>Sequence and analysis of the genome of the pathogenic yeast Candida orthopsilosis.</title>
        <authorList>
            <person name="Riccombeni A."/>
            <person name="Vidanes G."/>
            <person name="Proux-Wera E."/>
            <person name="Wolfe K.H."/>
            <person name="Butler G."/>
        </authorList>
    </citation>
    <scope>NUCLEOTIDE SEQUENCE [LARGE SCALE GENOMIC DNA]</scope>
    <source>
        <strain evidence="2 3">Co 90-125</strain>
    </source>
</reference>
<gene>
    <name evidence="2" type="ORF">CORT_0G00560</name>
</gene>
<dbReference type="GeneID" id="14541958"/>
<dbReference type="EMBL" id="HE681725">
    <property type="protein sequence ID" value="CCG24746.1"/>
    <property type="molecule type" value="Genomic_DNA"/>
</dbReference>
<sequence length="257" mass="28535">MRVGFRSKSAHSSNSPKLISLTLYLMLLVLPTIIIAVSRTTTNSNDINKKVLNKRPAHNSTLVPLINNNTNANVNANSFNNKSFAIIQGTKLERESTSSGWQINAGVYLEKSIGDGHSTMWESSSDDDSSDDDGWGWAKGARKSKRKKFSMLSHNQGADGVVNSTTNGNGSARIQMYSYDNVVGIDQLGSELLTDGEMAMEMDKFKSKKQHSWSEKDKGEENLDDGDVLKSDASYIWNKLYDLVRLYVFILWIILVG</sequence>
<evidence type="ECO:0000313" key="3">
    <source>
        <dbReference type="Proteomes" id="UP000005018"/>
    </source>
</evidence>
<name>H8X9T0_CANO9</name>
<feature type="region of interest" description="Disordered" evidence="1">
    <location>
        <begin position="119"/>
        <end position="138"/>
    </location>
</feature>
<protein>
    <submittedName>
        <fullName evidence="2">Uncharacterized protein</fullName>
    </submittedName>
</protein>
<dbReference type="HOGENOM" id="CLU_1081812_0_0_1"/>
<proteinExistence type="predicted"/>
<dbReference type="KEGG" id="cot:CORT_0G00560"/>
<keyword evidence="3" id="KW-1185">Reference proteome</keyword>
<dbReference type="RefSeq" id="XP_003870874.1">
    <property type="nucleotide sequence ID" value="XM_003870825.1"/>
</dbReference>
<evidence type="ECO:0000256" key="1">
    <source>
        <dbReference type="SAM" id="MobiDB-lite"/>
    </source>
</evidence>
<dbReference type="AlphaFoldDB" id="H8X9T0"/>
<dbReference type="Proteomes" id="UP000005018">
    <property type="component" value="Chromosome 7"/>
</dbReference>
<evidence type="ECO:0000313" key="2">
    <source>
        <dbReference type="EMBL" id="CCG24746.1"/>
    </source>
</evidence>